<dbReference type="AlphaFoldDB" id="A0A9X9X1Q1"/>
<evidence type="ECO:0000259" key="1">
    <source>
        <dbReference type="Pfam" id="PF00501"/>
    </source>
</evidence>
<organism evidence="3 4">
    <name type="scientific">Neoroseomonas soli</name>
    <dbReference type="NCBI Taxonomy" id="1081025"/>
    <lineage>
        <taxon>Bacteria</taxon>
        <taxon>Pseudomonadati</taxon>
        <taxon>Pseudomonadota</taxon>
        <taxon>Alphaproteobacteria</taxon>
        <taxon>Acetobacterales</taxon>
        <taxon>Acetobacteraceae</taxon>
        <taxon>Neoroseomonas</taxon>
    </lineage>
</organism>
<dbReference type="Proteomes" id="UP001138751">
    <property type="component" value="Unassembled WGS sequence"/>
</dbReference>
<dbReference type="InterPro" id="IPR042099">
    <property type="entry name" value="ANL_N_sf"/>
</dbReference>
<accession>A0A9X9X1Q1</accession>
<feature type="domain" description="AMP-binding enzyme C-terminal" evidence="2">
    <location>
        <begin position="423"/>
        <end position="498"/>
    </location>
</feature>
<name>A0A9X9X1Q1_9PROT</name>
<dbReference type="Gene3D" id="3.30.300.30">
    <property type="match status" value="1"/>
</dbReference>
<keyword evidence="4" id="KW-1185">Reference proteome</keyword>
<dbReference type="Pfam" id="PF00501">
    <property type="entry name" value="AMP-binding"/>
    <property type="match status" value="1"/>
</dbReference>
<proteinExistence type="predicted"/>
<evidence type="ECO:0000313" key="3">
    <source>
        <dbReference type="EMBL" id="MBR0673330.1"/>
    </source>
</evidence>
<evidence type="ECO:0000313" key="4">
    <source>
        <dbReference type="Proteomes" id="UP001138751"/>
    </source>
</evidence>
<sequence>MIRTDLIAPLPVLLARQAAVRGGKSAFRDSTRDVTWAELALRSGNLAGQLTADGITPGDRVALLLPNSVAWIESACAILRAGAVNVPISHDANVPEILYRLEDAGCRAVIVSAERDVVIAEARASLPALLTVIVAADGAGGLEALTAGAPPMAPPDPPVLEEPAFIVYTSGTTGRAKGVVLTLRGMLWVTAACWAPILGLSDQDEFLSPLPLFHSYGLNLAFLSVVATGASVRIMERYSTGEARRLLAEGRPTLFAGVPTMFHYLLQAIPEGEPTVAPRLTRSVSAGAIMSASLNRVWEDRFGSPLLDGYGIIDTCTMVTMNWMQGGRPLGSCGLPLPGLTVRLLDPASGEDAAPGAEGELVVRGPNVMLGYHNKPAQTAQALRKGWYHTGDLARTDAAGFLAITGRLKELIIRGGQNIAPAEIEEVAAAFPGVRDCAVIAAPHAELGEVPVLFVAEKPGERVDIPALIAAYRGALSAYKVPQSVQVTVEIPRTGSGKIMRYQLKEQLPR</sequence>
<dbReference type="InterPro" id="IPR025110">
    <property type="entry name" value="AMP-bd_C"/>
</dbReference>
<dbReference type="InterPro" id="IPR050237">
    <property type="entry name" value="ATP-dep_AMP-bd_enzyme"/>
</dbReference>
<dbReference type="SUPFAM" id="SSF56801">
    <property type="entry name" value="Acetyl-CoA synthetase-like"/>
    <property type="match status" value="1"/>
</dbReference>
<dbReference type="Gene3D" id="3.40.50.12780">
    <property type="entry name" value="N-terminal domain of ligase-like"/>
    <property type="match status" value="1"/>
</dbReference>
<dbReference type="GO" id="GO:0016878">
    <property type="term" value="F:acid-thiol ligase activity"/>
    <property type="evidence" value="ECO:0007669"/>
    <property type="project" value="UniProtKB-ARBA"/>
</dbReference>
<evidence type="ECO:0000259" key="2">
    <source>
        <dbReference type="Pfam" id="PF13193"/>
    </source>
</evidence>
<dbReference type="InterPro" id="IPR020845">
    <property type="entry name" value="AMP-binding_CS"/>
</dbReference>
<reference evidence="3" key="2">
    <citation type="journal article" date="2021" name="Syst. Appl. Microbiol.">
        <title>Roseomonas hellenica sp. nov., isolated from roots of wild-growing Alkanna tinctoria.</title>
        <authorList>
            <person name="Rat A."/>
            <person name="Naranjo H.D."/>
            <person name="Lebbe L."/>
            <person name="Cnockaert M."/>
            <person name="Krigas N."/>
            <person name="Grigoriadou K."/>
            <person name="Maloupa E."/>
            <person name="Willems A."/>
        </authorList>
    </citation>
    <scope>NUCLEOTIDE SEQUENCE</scope>
    <source>
        <strain evidence="3">LMG 31231</strain>
    </source>
</reference>
<keyword evidence="3" id="KW-0436">Ligase</keyword>
<dbReference type="Pfam" id="PF13193">
    <property type="entry name" value="AMP-binding_C"/>
    <property type="match status" value="1"/>
</dbReference>
<feature type="domain" description="AMP-dependent synthetase/ligase" evidence="1">
    <location>
        <begin position="15"/>
        <end position="373"/>
    </location>
</feature>
<comment type="caution">
    <text evidence="3">The sequence shown here is derived from an EMBL/GenBank/DDBJ whole genome shotgun (WGS) entry which is preliminary data.</text>
</comment>
<dbReference type="InterPro" id="IPR000873">
    <property type="entry name" value="AMP-dep_synth/lig_dom"/>
</dbReference>
<dbReference type="InterPro" id="IPR045851">
    <property type="entry name" value="AMP-bd_C_sf"/>
</dbReference>
<dbReference type="EMBL" id="JAAEDM010000067">
    <property type="protein sequence ID" value="MBR0673330.1"/>
    <property type="molecule type" value="Genomic_DNA"/>
</dbReference>
<dbReference type="PANTHER" id="PTHR43767">
    <property type="entry name" value="LONG-CHAIN-FATTY-ACID--COA LIGASE"/>
    <property type="match status" value="1"/>
</dbReference>
<reference evidence="3" key="1">
    <citation type="submission" date="2020-01" db="EMBL/GenBank/DDBJ databases">
        <authorList>
            <person name="Rat A."/>
        </authorList>
    </citation>
    <scope>NUCLEOTIDE SEQUENCE</scope>
    <source>
        <strain evidence="3">LMG 31231</strain>
    </source>
</reference>
<gene>
    <name evidence="3" type="ORF">GXW76_19300</name>
</gene>
<dbReference type="RefSeq" id="WP_211863738.1">
    <property type="nucleotide sequence ID" value="NZ_JAAEDM010000067.1"/>
</dbReference>
<protein>
    <submittedName>
        <fullName evidence="3">Acyl--CoA ligase</fullName>
    </submittedName>
</protein>
<dbReference type="PANTHER" id="PTHR43767:SF1">
    <property type="entry name" value="NONRIBOSOMAL PEPTIDE SYNTHASE PES1 (EUROFUNG)-RELATED"/>
    <property type="match status" value="1"/>
</dbReference>
<dbReference type="PROSITE" id="PS00455">
    <property type="entry name" value="AMP_BINDING"/>
    <property type="match status" value="1"/>
</dbReference>